<keyword evidence="8" id="KW-0812">Transmembrane</keyword>
<reference evidence="28" key="2">
    <citation type="submission" date="2025-08" db="UniProtKB">
        <authorList>
            <consortium name="Ensembl"/>
        </authorList>
    </citation>
    <scope>IDENTIFICATION</scope>
</reference>
<feature type="compositionally biased region" description="Polar residues" evidence="26">
    <location>
        <begin position="318"/>
        <end position="328"/>
    </location>
</feature>
<dbReference type="STRING" id="244447.ENSCSEP00000019830"/>
<evidence type="ECO:0000256" key="8">
    <source>
        <dbReference type="ARBA" id="ARBA00022692"/>
    </source>
</evidence>
<keyword evidence="25" id="KW-0175">Coiled coil</keyword>
<keyword evidence="19" id="KW-1207">Sterol metabolism</keyword>
<comment type="subcellular location">
    <subcellularLocation>
        <location evidence="3">Endoplasmic reticulum membrane</location>
        <topology evidence="3">Single-pass type II membrane protein</topology>
    </subcellularLocation>
    <subcellularLocation>
        <location evidence="2">Endoplasmic reticulum membrane</location>
        <topology evidence="2">Single-pass type III membrane protein</topology>
    </subcellularLocation>
    <subcellularLocation>
        <location evidence="1">Nucleus</location>
    </subcellularLocation>
</comment>
<keyword evidence="29" id="KW-1185">Reference proteome</keyword>
<feature type="domain" description="BZIP" evidence="27">
    <location>
        <begin position="700"/>
        <end position="763"/>
    </location>
</feature>
<accession>A0A3P8W5K4</accession>
<evidence type="ECO:0000256" key="15">
    <source>
        <dbReference type="ARBA" id="ARBA00023125"/>
    </source>
</evidence>
<keyword evidence="18" id="KW-0804">Transcription</keyword>
<dbReference type="Proteomes" id="UP000265120">
    <property type="component" value="Chromosome 17"/>
</dbReference>
<evidence type="ECO:0000256" key="4">
    <source>
        <dbReference type="ARBA" id="ARBA00008157"/>
    </source>
</evidence>
<feature type="region of interest" description="Disordered" evidence="26">
    <location>
        <begin position="799"/>
        <end position="821"/>
    </location>
</feature>
<keyword evidence="6" id="KW-0678">Repressor</keyword>
<evidence type="ECO:0000256" key="20">
    <source>
        <dbReference type="ARBA" id="ARBA00023180"/>
    </source>
</evidence>
<dbReference type="GO" id="GO:0000978">
    <property type="term" value="F:RNA polymerase II cis-regulatory region sequence-specific DNA binding"/>
    <property type="evidence" value="ECO:0007669"/>
    <property type="project" value="InterPro"/>
</dbReference>
<proteinExistence type="inferred from homology"/>
<dbReference type="Gene3D" id="1.10.880.10">
    <property type="entry name" value="Transcription factor, Skn-1-like, DNA-binding domain"/>
    <property type="match status" value="1"/>
</dbReference>
<feature type="region of interest" description="Disordered" evidence="26">
    <location>
        <begin position="609"/>
        <end position="659"/>
    </location>
</feature>
<keyword evidence="13" id="KW-0443">Lipid metabolism</keyword>
<feature type="compositionally biased region" description="Basic residues" evidence="26">
    <location>
        <begin position="811"/>
        <end position="821"/>
    </location>
</feature>
<reference evidence="28 29" key="1">
    <citation type="journal article" date="2014" name="Nat. Genet.">
        <title>Whole-genome sequence of a flatfish provides insights into ZW sex chromosome evolution and adaptation to a benthic lifestyle.</title>
        <authorList>
            <person name="Chen S."/>
            <person name="Zhang G."/>
            <person name="Shao C."/>
            <person name="Huang Q."/>
            <person name="Liu G."/>
            <person name="Zhang P."/>
            <person name="Song W."/>
            <person name="An N."/>
            <person name="Chalopin D."/>
            <person name="Volff J.N."/>
            <person name="Hong Y."/>
            <person name="Li Q."/>
            <person name="Sha Z."/>
            <person name="Zhou H."/>
            <person name="Xie M."/>
            <person name="Yu Q."/>
            <person name="Liu Y."/>
            <person name="Xiang H."/>
            <person name="Wang N."/>
            <person name="Wu K."/>
            <person name="Yang C."/>
            <person name="Zhou Q."/>
            <person name="Liao X."/>
            <person name="Yang L."/>
            <person name="Hu Q."/>
            <person name="Zhang J."/>
            <person name="Meng L."/>
            <person name="Jin L."/>
            <person name="Tian Y."/>
            <person name="Lian J."/>
            <person name="Yang J."/>
            <person name="Miao G."/>
            <person name="Liu S."/>
            <person name="Liang Z."/>
            <person name="Yan F."/>
            <person name="Li Y."/>
            <person name="Sun B."/>
            <person name="Zhang H."/>
            <person name="Zhang J."/>
            <person name="Zhu Y."/>
            <person name="Du M."/>
            <person name="Zhao Y."/>
            <person name="Schartl M."/>
            <person name="Tang Q."/>
            <person name="Wang J."/>
        </authorList>
    </citation>
    <scope>NUCLEOTIDE SEQUENCE</scope>
</reference>
<dbReference type="RefSeq" id="XP_008328776.1">
    <property type="nucleotide sequence ID" value="XM_008330554.3"/>
</dbReference>
<evidence type="ECO:0000256" key="7">
    <source>
        <dbReference type="ARBA" id="ARBA00022548"/>
    </source>
</evidence>
<keyword evidence="21" id="KW-0753">Steroid metabolism</keyword>
<keyword evidence="7" id="KW-0153">Cholesterol metabolism</keyword>
<evidence type="ECO:0000256" key="23">
    <source>
        <dbReference type="ARBA" id="ARBA00030985"/>
    </source>
</evidence>
<evidence type="ECO:0000256" key="6">
    <source>
        <dbReference type="ARBA" id="ARBA00022491"/>
    </source>
</evidence>
<evidence type="ECO:0000256" key="3">
    <source>
        <dbReference type="ARBA" id="ARBA00004648"/>
    </source>
</evidence>
<dbReference type="PANTHER" id="PTHR24411">
    <property type="entry name" value="NUCLEAR FACTOR ERYTHROID 2-RELATED FACTOR"/>
    <property type="match status" value="1"/>
</dbReference>
<dbReference type="PROSITE" id="PS50217">
    <property type="entry name" value="BZIP"/>
    <property type="match status" value="1"/>
</dbReference>
<dbReference type="Ensembl" id="ENSCSET00000020071.1">
    <property type="protein sequence ID" value="ENSCSEP00000019830.1"/>
    <property type="gene ID" value="ENSCSEG00000012657.1"/>
</dbReference>
<keyword evidence="17" id="KW-0010">Activator</keyword>
<feature type="compositionally biased region" description="Low complexity" evidence="26">
    <location>
        <begin position="548"/>
        <end position="557"/>
    </location>
</feature>
<dbReference type="KEGG" id="csem:103393553"/>
<dbReference type="GO" id="GO:0008289">
    <property type="term" value="F:lipid binding"/>
    <property type="evidence" value="ECO:0007669"/>
    <property type="project" value="UniProtKB-KW"/>
</dbReference>
<keyword evidence="9" id="KW-0256">Endoplasmic reticulum</keyword>
<dbReference type="PROSITE" id="PS00036">
    <property type="entry name" value="BZIP_BASIC"/>
    <property type="match status" value="1"/>
</dbReference>
<feature type="compositionally biased region" description="Acidic residues" evidence="26">
    <location>
        <begin position="170"/>
        <end position="180"/>
    </location>
</feature>
<evidence type="ECO:0000259" key="27">
    <source>
        <dbReference type="PROSITE" id="PS50217"/>
    </source>
</evidence>
<sequence length="821" mass="92339">MLHLKKYFTEGLIQLAILLSLCGVRVDVGLEPYLPPSWYDAIMGPTSALTQTQFHNLRNRLDEGSDLHLKNVDLDKFFTTRRLLGWVRSLDRLQVPQAEVETWLVQREPDPLPLARPEQSPLLERNTNGMERDRGEPLLEHTPQFGNVQEEVEDEDKEEEHHQLLHDGGEVEEEEEEEGGESTLNEDQTSFSLQECLRLLEENFPSDRRSLSSPLVSTDSLDLEFQWQDLFDIMEPENTDVDMTSFDQAPPPRRSGTTGDLCEALNQHQRHLSEEHGPTNTQHGFLWSPSRPDPSPLLPLTPSADLDDHSSTFGSGGFQKNLNLNAFQSPPDHMDFLEEGSSDKSTSPGDRPGPHHTLYPDEGLTGFDVNFQMRPLTPPSPTSSLEGSEMTQDLVGSFLIDEENVGEDYDLPGRLGDLLDEASLLEEIRVLDLALEGGFSPEMAARLEEEGYLTSDGNNRDSDPPVCERAVGEDRSQSQTLDQDAGNEADSDSGLSLDFSHSPASPSPSYRSRTSSSSSSSSLASSSSYTSGEESPVSGDVDEENEEGVVGSDMELEVTIKQEEVEEEVMGAVGGEYPGDVKKLFPVNCGDHMGLNDFPWLEQVDHDHTYNQPRSSTFPSSPQPHIPTKHSKSSPRPPAARRHHFSTSRSISESKMWSRDERRAKSLKLPFSNELIVHLPVEEFNDLLTGYRLTEEQLCLVRDIRRRGKNKIAAQNCRKRKLDGLMALDDEVSALRRRRTRLMREKQESLRNLQEMKRRLKVLYQEVFSQLRDEEGRQLDSSEFFLNFASDGSVAVDSLQQQAWMPGRGGRTGKKQRSKKK</sequence>
<evidence type="ECO:0000256" key="9">
    <source>
        <dbReference type="ARBA" id="ARBA00022824"/>
    </source>
</evidence>
<evidence type="ECO:0000256" key="10">
    <source>
        <dbReference type="ARBA" id="ARBA00022968"/>
    </source>
</evidence>
<evidence type="ECO:0000256" key="14">
    <source>
        <dbReference type="ARBA" id="ARBA00023121"/>
    </source>
</evidence>
<feature type="compositionally biased region" description="Basic residues" evidence="26">
    <location>
        <begin position="627"/>
        <end position="646"/>
    </location>
</feature>
<feature type="compositionally biased region" description="Basic and acidic residues" evidence="26">
    <location>
        <begin position="159"/>
        <end position="169"/>
    </location>
</feature>
<protein>
    <recommendedName>
        <fullName evidence="5">Endoplasmic reticulum membrane sensor NFE2L1</fullName>
    </recommendedName>
    <alternativeName>
        <fullName evidence="24">Nuclear factor erythroid 2-related factor 1</fullName>
    </alternativeName>
    <alternativeName>
        <fullName evidence="23">Nuclear factor, erythroid derived 2, like 1</fullName>
    </alternativeName>
</protein>
<comment type="similarity">
    <text evidence="4">Belongs to the bZIP family. CNC subfamily.</text>
</comment>
<evidence type="ECO:0000313" key="28">
    <source>
        <dbReference type="Ensembl" id="ENSCSEP00000019830.1"/>
    </source>
</evidence>
<evidence type="ECO:0000256" key="13">
    <source>
        <dbReference type="ARBA" id="ARBA00023098"/>
    </source>
</evidence>
<feature type="compositionally biased region" description="Basic and acidic residues" evidence="26">
    <location>
        <begin position="130"/>
        <end position="139"/>
    </location>
</feature>
<dbReference type="OMA" id="DMMTSFD"/>
<keyword evidence="16" id="KW-0472">Membrane</keyword>
<dbReference type="SUPFAM" id="SSF47454">
    <property type="entry name" value="A DNA-binding domain in eukaryotic transcription factors"/>
    <property type="match status" value="1"/>
</dbReference>
<evidence type="ECO:0000256" key="1">
    <source>
        <dbReference type="ARBA" id="ARBA00004123"/>
    </source>
</evidence>
<evidence type="ECO:0000256" key="19">
    <source>
        <dbReference type="ARBA" id="ARBA00023166"/>
    </source>
</evidence>
<feature type="coiled-coil region" evidence="25">
    <location>
        <begin position="725"/>
        <end position="766"/>
    </location>
</feature>
<dbReference type="InterPro" id="IPR047167">
    <property type="entry name" value="NFE2-like"/>
</dbReference>
<feature type="region of interest" description="Disordered" evidence="26">
    <location>
        <begin position="452"/>
        <end position="557"/>
    </location>
</feature>
<evidence type="ECO:0000256" key="18">
    <source>
        <dbReference type="ARBA" id="ARBA00023163"/>
    </source>
</evidence>
<dbReference type="GeneID" id="103393553"/>
<reference evidence="28" key="3">
    <citation type="submission" date="2025-09" db="UniProtKB">
        <authorList>
            <consortium name="Ensembl"/>
        </authorList>
    </citation>
    <scope>IDENTIFICATION</scope>
</reference>
<dbReference type="OrthoDB" id="7458135at2759"/>
<evidence type="ECO:0000256" key="21">
    <source>
        <dbReference type="ARBA" id="ARBA00023221"/>
    </source>
</evidence>
<keyword evidence="20" id="KW-0325">Glycoprotein</keyword>
<organism evidence="28 29">
    <name type="scientific">Cynoglossus semilaevis</name>
    <name type="common">Tongue sole</name>
    <dbReference type="NCBI Taxonomy" id="244447"/>
    <lineage>
        <taxon>Eukaryota</taxon>
        <taxon>Metazoa</taxon>
        <taxon>Chordata</taxon>
        <taxon>Craniata</taxon>
        <taxon>Vertebrata</taxon>
        <taxon>Euteleostomi</taxon>
        <taxon>Actinopterygii</taxon>
        <taxon>Neopterygii</taxon>
        <taxon>Teleostei</taxon>
        <taxon>Neoteleostei</taxon>
        <taxon>Acanthomorphata</taxon>
        <taxon>Carangaria</taxon>
        <taxon>Pleuronectiformes</taxon>
        <taxon>Pleuronectoidei</taxon>
        <taxon>Cynoglossidae</taxon>
        <taxon>Cynoglossinae</taxon>
        <taxon>Cynoglossus</taxon>
    </lineage>
</organism>
<keyword evidence="15" id="KW-0238">DNA-binding</keyword>
<evidence type="ECO:0000256" key="17">
    <source>
        <dbReference type="ARBA" id="ARBA00023159"/>
    </source>
</evidence>
<keyword evidence="22" id="KW-0539">Nucleus</keyword>
<feature type="region of interest" description="Disordered" evidence="26">
    <location>
        <begin position="111"/>
        <end position="189"/>
    </location>
</feature>
<evidence type="ECO:0000256" key="5">
    <source>
        <dbReference type="ARBA" id="ARBA00020485"/>
    </source>
</evidence>
<evidence type="ECO:0000256" key="26">
    <source>
        <dbReference type="SAM" id="MobiDB-lite"/>
    </source>
</evidence>
<evidence type="ECO:0000256" key="2">
    <source>
        <dbReference type="ARBA" id="ARBA00004643"/>
    </source>
</evidence>
<feature type="region of interest" description="Disordered" evidence="26">
    <location>
        <begin position="268"/>
        <end position="365"/>
    </location>
</feature>
<keyword evidence="12" id="KW-0805">Transcription regulation</keyword>
<dbReference type="GO" id="GO:0000981">
    <property type="term" value="F:DNA-binding transcription factor activity, RNA polymerase II-specific"/>
    <property type="evidence" value="ECO:0007669"/>
    <property type="project" value="TreeGrafter"/>
</dbReference>
<keyword evidence="14" id="KW-0446">Lipid-binding</keyword>
<evidence type="ECO:0000256" key="24">
    <source>
        <dbReference type="ARBA" id="ARBA00031659"/>
    </source>
</evidence>
<dbReference type="SMART" id="SM00338">
    <property type="entry name" value="BRLZ"/>
    <property type="match status" value="1"/>
</dbReference>
<dbReference type="PANTHER" id="PTHR24411:SF31">
    <property type="entry name" value="ENDOPLASMIC RETICULUM MEMBRANE SENSOR NFE2L1"/>
    <property type="match status" value="1"/>
</dbReference>
<dbReference type="InterPro" id="IPR004827">
    <property type="entry name" value="bZIP"/>
</dbReference>
<keyword evidence="11" id="KW-1133">Transmembrane helix</keyword>
<evidence type="ECO:0000256" key="16">
    <source>
        <dbReference type="ARBA" id="ARBA00023136"/>
    </source>
</evidence>
<feature type="compositionally biased region" description="Polar residues" evidence="26">
    <location>
        <begin position="610"/>
        <end position="620"/>
    </location>
</feature>
<evidence type="ECO:0000256" key="11">
    <source>
        <dbReference type="ARBA" id="ARBA00022989"/>
    </source>
</evidence>
<dbReference type="GO" id="GO:0005634">
    <property type="term" value="C:nucleus"/>
    <property type="evidence" value="ECO:0007669"/>
    <property type="project" value="UniProtKB-SubCell"/>
</dbReference>
<dbReference type="InterPro" id="IPR004826">
    <property type="entry name" value="bZIP_Maf"/>
</dbReference>
<name>A0A3P8W5K4_CYNSE</name>
<dbReference type="FunFam" id="1.10.880.10:FF:000004">
    <property type="entry name" value="Nuclear factor, erythroid 2"/>
    <property type="match status" value="1"/>
</dbReference>
<dbReference type="AlphaFoldDB" id="A0A3P8W5K4"/>
<evidence type="ECO:0000256" key="22">
    <source>
        <dbReference type="ARBA" id="ARBA00023242"/>
    </source>
</evidence>
<evidence type="ECO:0000256" key="25">
    <source>
        <dbReference type="SAM" id="Coils"/>
    </source>
</evidence>
<dbReference type="InterPro" id="IPR008917">
    <property type="entry name" value="TF_DNA-bd_sf"/>
</dbReference>
<keyword evidence="10" id="KW-0735">Signal-anchor</keyword>
<evidence type="ECO:0000256" key="12">
    <source>
        <dbReference type="ARBA" id="ARBA00023015"/>
    </source>
</evidence>
<dbReference type="GO" id="GO:0008203">
    <property type="term" value="P:cholesterol metabolic process"/>
    <property type="evidence" value="ECO:0007669"/>
    <property type="project" value="UniProtKB-KW"/>
</dbReference>
<dbReference type="InParanoid" id="A0A3P8W5K4"/>
<dbReference type="GeneTree" id="ENSGT00950000182892"/>
<feature type="compositionally biased region" description="Low complexity" evidence="26">
    <location>
        <begin position="500"/>
        <end position="539"/>
    </location>
</feature>
<dbReference type="Pfam" id="PF03131">
    <property type="entry name" value="bZIP_Maf"/>
    <property type="match status" value="1"/>
</dbReference>
<evidence type="ECO:0000313" key="29">
    <source>
        <dbReference type="Proteomes" id="UP000265120"/>
    </source>
</evidence>
<dbReference type="GO" id="GO:0005789">
    <property type="term" value="C:endoplasmic reticulum membrane"/>
    <property type="evidence" value="ECO:0007669"/>
    <property type="project" value="UniProtKB-SubCell"/>
</dbReference>